<keyword evidence="4 7" id="KW-0472">Membrane</keyword>
<feature type="transmembrane region" description="Helical" evidence="7">
    <location>
        <begin position="225"/>
        <end position="245"/>
    </location>
</feature>
<reference evidence="9 10" key="1">
    <citation type="submission" date="2023-01" db="EMBL/GenBank/DDBJ databases">
        <title>Analysis of 21 Apiospora genomes using comparative genomics revels a genus with tremendous synthesis potential of carbohydrate active enzymes and secondary metabolites.</title>
        <authorList>
            <person name="Sorensen T."/>
        </authorList>
    </citation>
    <scope>NUCLEOTIDE SEQUENCE [LARGE SCALE GENOMIC DNA]</scope>
    <source>
        <strain evidence="9 10">CBS 83171</strain>
    </source>
</reference>
<dbReference type="PANTHER" id="PTHR33048:SF47">
    <property type="entry name" value="INTEGRAL MEMBRANE PROTEIN-RELATED"/>
    <property type="match status" value="1"/>
</dbReference>
<feature type="transmembrane region" description="Helical" evidence="7">
    <location>
        <begin position="112"/>
        <end position="135"/>
    </location>
</feature>
<evidence type="ECO:0000256" key="6">
    <source>
        <dbReference type="SAM" id="MobiDB-lite"/>
    </source>
</evidence>
<keyword evidence="2 7" id="KW-0812">Transmembrane</keyword>
<proteinExistence type="inferred from homology"/>
<evidence type="ECO:0000313" key="9">
    <source>
        <dbReference type="EMBL" id="KAK8045752.1"/>
    </source>
</evidence>
<feature type="transmembrane region" description="Helical" evidence="7">
    <location>
        <begin position="34"/>
        <end position="55"/>
    </location>
</feature>
<dbReference type="InterPro" id="IPR052337">
    <property type="entry name" value="SAT4-like"/>
</dbReference>
<comment type="caution">
    <text evidence="9">The sequence shown here is derived from an EMBL/GenBank/DDBJ whole genome shotgun (WGS) entry which is preliminary data.</text>
</comment>
<gene>
    <name evidence="9" type="ORF">PG996_013816</name>
</gene>
<feature type="transmembrane region" description="Helical" evidence="7">
    <location>
        <begin position="67"/>
        <end position="92"/>
    </location>
</feature>
<dbReference type="Proteomes" id="UP001446871">
    <property type="component" value="Unassembled WGS sequence"/>
</dbReference>
<comment type="subcellular location">
    <subcellularLocation>
        <location evidence="1">Membrane</location>
        <topology evidence="1">Multi-pass membrane protein</topology>
    </subcellularLocation>
</comment>
<comment type="similarity">
    <text evidence="5">Belongs to the SAT4 family.</text>
</comment>
<dbReference type="EMBL" id="JAQQWM010000009">
    <property type="protein sequence ID" value="KAK8045752.1"/>
    <property type="molecule type" value="Genomic_DNA"/>
</dbReference>
<organism evidence="9 10">
    <name type="scientific">Apiospora saccharicola</name>
    <dbReference type="NCBI Taxonomy" id="335842"/>
    <lineage>
        <taxon>Eukaryota</taxon>
        <taxon>Fungi</taxon>
        <taxon>Dikarya</taxon>
        <taxon>Ascomycota</taxon>
        <taxon>Pezizomycotina</taxon>
        <taxon>Sordariomycetes</taxon>
        <taxon>Xylariomycetidae</taxon>
        <taxon>Amphisphaeriales</taxon>
        <taxon>Apiosporaceae</taxon>
        <taxon>Apiospora</taxon>
    </lineage>
</organism>
<evidence type="ECO:0000256" key="3">
    <source>
        <dbReference type="ARBA" id="ARBA00022989"/>
    </source>
</evidence>
<evidence type="ECO:0000313" key="10">
    <source>
        <dbReference type="Proteomes" id="UP001446871"/>
    </source>
</evidence>
<evidence type="ECO:0000256" key="5">
    <source>
        <dbReference type="ARBA" id="ARBA00038359"/>
    </source>
</evidence>
<feature type="region of interest" description="Disordered" evidence="6">
    <location>
        <begin position="357"/>
        <end position="401"/>
    </location>
</feature>
<feature type="transmembrane region" description="Helical" evidence="7">
    <location>
        <begin position="189"/>
        <end position="213"/>
    </location>
</feature>
<accession>A0ABR1TGL6</accession>
<evidence type="ECO:0000259" key="8">
    <source>
        <dbReference type="Pfam" id="PF20684"/>
    </source>
</evidence>
<sequence>MGVDMDNILLEEFYVNSPDPRRNFFDAGSKVPTVIGVSVFLMALTTTSVAARFYTRVRLLRMIGLDDWLILLSWTLVIVHGIIQCCMTNVNLGRHVGFLTGKDERITFMKMFYTSLVMYNAALMAIKLAFLAQYYRITTGGGTTRRILIITSCMIGLWCTSQMVIVIFQCQPVSGFWSPTPKTVCVPSLPGLYISAAGNIATDLIIVILPLPMIRTLHLAPIQKAVLSVVFCLGLVTTAISLLRLQYLKVSPDITWDIADSNLCSLAEISSGILCACLPTLKPLAAQLFPKLFSTLRSQFAPLRAPTPEWKPRNLNLEEALGGGPDEHGSVQGLPLAYLSMESLKLAPLPIEEVVNEKRRSSPSQEAFTFPPHPASVGKWERAHGGDWSDGSGQVLNDKRV</sequence>
<feature type="transmembrane region" description="Helical" evidence="7">
    <location>
        <begin position="147"/>
        <end position="169"/>
    </location>
</feature>
<evidence type="ECO:0000256" key="4">
    <source>
        <dbReference type="ARBA" id="ARBA00023136"/>
    </source>
</evidence>
<feature type="domain" description="Rhodopsin" evidence="8">
    <location>
        <begin position="51"/>
        <end position="285"/>
    </location>
</feature>
<keyword evidence="10" id="KW-1185">Reference proteome</keyword>
<dbReference type="PANTHER" id="PTHR33048">
    <property type="entry name" value="PTH11-LIKE INTEGRAL MEMBRANE PROTEIN (AFU_ORTHOLOGUE AFUA_5G11245)"/>
    <property type="match status" value="1"/>
</dbReference>
<dbReference type="Pfam" id="PF20684">
    <property type="entry name" value="Fung_rhodopsin"/>
    <property type="match status" value="1"/>
</dbReference>
<protein>
    <recommendedName>
        <fullName evidence="8">Rhodopsin domain-containing protein</fullName>
    </recommendedName>
</protein>
<dbReference type="InterPro" id="IPR049326">
    <property type="entry name" value="Rhodopsin_dom_fungi"/>
</dbReference>
<name>A0ABR1TGL6_9PEZI</name>
<evidence type="ECO:0000256" key="2">
    <source>
        <dbReference type="ARBA" id="ARBA00022692"/>
    </source>
</evidence>
<keyword evidence="3 7" id="KW-1133">Transmembrane helix</keyword>
<evidence type="ECO:0000256" key="1">
    <source>
        <dbReference type="ARBA" id="ARBA00004141"/>
    </source>
</evidence>
<evidence type="ECO:0000256" key="7">
    <source>
        <dbReference type="SAM" id="Phobius"/>
    </source>
</evidence>